<feature type="domain" description="ABC3 transporter permease C-terminal" evidence="9">
    <location>
        <begin position="276"/>
        <end position="408"/>
    </location>
</feature>
<keyword evidence="11" id="KW-0449">Lipoprotein</keyword>
<evidence type="ECO:0000256" key="8">
    <source>
        <dbReference type="SAM" id="Phobius"/>
    </source>
</evidence>
<dbReference type="GO" id="GO:0098797">
    <property type="term" value="C:plasma membrane protein complex"/>
    <property type="evidence" value="ECO:0007669"/>
    <property type="project" value="TreeGrafter"/>
</dbReference>
<dbReference type="HOGENOM" id="CLU_000604_8_1_6"/>
<dbReference type="PANTHER" id="PTHR30489">
    <property type="entry name" value="LIPOPROTEIN-RELEASING SYSTEM TRANSMEMBRANE PROTEIN LOLE"/>
    <property type="match status" value="1"/>
</dbReference>
<dbReference type="Pfam" id="PF02687">
    <property type="entry name" value="FtsX"/>
    <property type="match status" value="1"/>
</dbReference>
<dbReference type="Pfam" id="PF12704">
    <property type="entry name" value="MacB_PCD"/>
    <property type="match status" value="1"/>
</dbReference>
<evidence type="ECO:0000256" key="2">
    <source>
        <dbReference type="ARBA" id="ARBA00005236"/>
    </source>
</evidence>
<evidence type="ECO:0000256" key="7">
    <source>
        <dbReference type="ARBA" id="ARBA00023136"/>
    </source>
</evidence>
<feature type="domain" description="MacB-like periplasmic core" evidence="10">
    <location>
        <begin position="29"/>
        <end position="236"/>
    </location>
</feature>
<keyword evidence="12" id="KW-1185">Reference proteome</keyword>
<organism evidence="11 12">
    <name type="scientific">Baumannia cicadellinicola subsp. Homalodisca coagulata</name>
    <dbReference type="NCBI Taxonomy" id="374463"/>
    <lineage>
        <taxon>Bacteria</taxon>
        <taxon>Pseudomonadati</taxon>
        <taxon>Pseudomonadota</taxon>
        <taxon>Gammaproteobacteria</taxon>
        <taxon>Candidatus Palibaumannia</taxon>
    </lineage>
</organism>
<feature type="transmembrane region" description="Helical" evidence="8">
    <location>
        <begin position="272"/>
        <end position="295"/>
    </location>
</feature>
<evidence type="ECO:0000313" key="11">
    <source>
        <dbReference type="EMBL" id="ABF14168.1"/>
    </source>
</evidence>
<feature type="transmembrane region" description="Helical" evidence="8">
    <location>
        <begin position="23"/>
        <end position="49"/>
    </location>
</feature>
<dbReference type="KEGG" id="bci:BCI_0424"/>
<dbReference type="NCBIfam" id="NF008357">
    <property type="entry name" value="PRK11146.1"/>
    <property type="match status" value="1"/>
</dbReference>
<accession>Q1LT49</accession>
<evidence type="ECO:0000256" key="1">
    <source>
        <dbReference type="ARBA" id="ARBA00004651"/>
    </source>
</evidence>
<keyword evidence="4" id="KW-1003">Cell membrane</keyword>
<dbReference type="AlphaFoldDB" id="Q1LT49"/>
<feature type="transmembrane region" description="Helical" evidence="8">
    <location>
        <begin position="378"/>
        <end position="398"/>
    </location>
</feature>
<keyword evidence="3" id="KW-0813">Transport</keyword>
<name>Q1LT49_BAUCH</name>
<evidence type="ECO:0000256" key="4">
    <source>
        <dbReference type="ARBA" id="ARBA00022475"/>
    </source>
</evidence>
<proteinExistence type="inferred from homology"/>
<dbReference type="GO" id="GO:0044874">
    <property type="term" value="P:lipoprotein localization to outer membrane"/>
    <property type="evidence" value="ECO:0007669"/>
    <property type="project" value="TreeGrafter"/>
</dbReference>
<evidence type="ECO:0000256" key="3">
    <source>
        <dbReference type="ARBA" id="ARBA00022448"/>
    </source>
</evidence>
<dbReference type="Proteomes" id="UP000002427">
    <property type="component" value="Chromosome"/>
</dbReference>
<evidence type="ECO:0000313" key="12">
    <source>
        <dbReference type="Proteomes" id="UP000002427"/>
    </source>
</evidence>
<evidence type="ECO:0000256" key="6">
    <source>
        <dbReference type="ARBA" id="ARBA00022989"/>
    </source>
</evidence>
<comment type="similarity">
    <text evidence="2">Belongs to the ABC-4 integral membrane protein family. LolC/E subfamily.</text>
</comment>
<dbReference type="InterPro" id="IPR011925">
    <property type="entry name" value="LolCE_TM"/>
</dbReference>
<keyword evidence="5 8" id="KW-0812">Transmembrane</keyword>
<reference evidence="11 12" key="1">
    <citation type="journal article" date="2006" name="PLoS Biol.">
        <title>Metabolic complementarity and genomics of the dual bacterial symbiosis of sharpshooters.</title>
        <authorList>
            <person name="Wu D."/>
            <person name="Daugherty S.C."/>
            <person name="Van Aken S.E."/>
            <person name="Pai G.H."/>
            <person name="Watkins K.L."/>
            <person name="Khouri H."/>
            <person name="Tallon L.J."/>
            <person name="Zaborsky J.M."/>
            <person name="Dunbar H.E."/>
            <person name="Tran P.L."/>
            <person name="Moran N.A."/>
            <person name="Eisen J.A."/>
        </authorList>
    </citation>
    <scope>NUCLEOTIDE SEQUENCE [LARGE SCALE GENOMIC DNA]</scope>
    <source>
        <strain evidence="11">Hc</strain>
    </source>
</reference>
<evidence type="ECO:0000259" key="9">
    <source>
        <dbReference type="Pfam" id="PF02687"/>
    </source>
</evidence>
<dbReference type="InterPro" id="IPR051447">
    <property type="entry name" value="Lipoprotein-release_system"/>
</dbReference>
<evidence type="ECO:0000259" key="10">
    <source>
        <dbReference type="Pfam" id="PF12704"/>
    </source>
</evidence>
<dbReference type="STRING" id="374463.BCI_0424"/>
<dbReference type="InterPro" id="IPR003838">
    <property type="entry name" value="ABC3_permease_C"/>
</dbReference>
<feature type="transmembrane region" description="Helical" evidence="8">
    <location>
        <begin position="315"/>
        <end position="344"/>
    </location>
</feature>
<dbReference type="PANTHER" id="PTHR30489:SF0">
    <property type="entry name" value="LIPOPROTEIN-RELEASING SYSTEM TRANSMEMBRANE PROTEIN LOLE"/>
    <property type="match status" value="1"/>
</dbReference>
<sequence>MRIPLSLQIALRFHRKQQNRKGMVSIIAMISTISISLGVMVLIIVLSVINGFERELNQRILAVVAHGEIEPVNPPFDNWLTLIKSIEQMPGIIAATPYIHFNSIIESAEKQQVIQVKAVDPEQEKRLSSLPNFMLNNAWHNFVAHKQQIILGKGIATTLHVKPGDWLTMVISHADVDINRLQFKRIRLQVSGIFALSSQIDNHFALIPLADAQEYLNKGDDIDGIAMKVNDIYHANQIIRYVGKNINRSVFIRSWIETYGYMYRDINMMRSIICLAMILVIGVACFNIVSTLTIVVKDKRAEIAILRTLGTKESFVYAIFIWYGLLVGLLGGLLGATIGVVIATYLTTLAKFIEQLLDLSLLSSNVYFINFIPTELSWTNVIGVLGAAMLLSLVASWYPAQRASKINPVTILKEK</sequence>
<keyword evidence="6 8" id="KW-1133">Transmembrane helix</keyword>
<dbReference type="NCBIfam" id="TIGR02212">
    <property type="entry name" value="lolCE"/>
    <property type="match status" value="1"/>
</dbReference>
<dbReference type="RefSeq" id="WP_011520598.1">
    <property type="nucleotide sequence ID" value="NC_007984.1"/>
</dbReference>
<dbReference type="InterPro" id="IPR025857">
    <property type="entry name" value="MacB_PCD"/>
</dbReference>
<dbReference type="OrthoDB" id="9808461at2"/>
<evidence type="ECO:0000256" key="5">
    <source>
        <dbReference type="ARBA" id="ARBA00022692"/>
    </source>
</evidence>
<gene>
    <name evidence="11" type="primary">lolE</name>
    <name evidence="11" type="ordered locus">BCI_0424</name>
</gene>
<keyword evidence="7 8" id="KW-0472">Membrane</keyword>
<dbReference type="GO" id="GO:0042953">
    <property type="term" value="P:lipoprotein transport"/>
    <property type="evidence" value="ECO:0007669"/>
    <property type="project" value="InterPro"/>
</dbReference>
<dbReference type="EMBL" id="CP000238">
    <property type="protein sequence ID" value="ABF14168.1"/>
    <property type="molecule type" value="Genomic_DNA"/>
</dbReference>
<protein>
    <submittedName>
        <fullName evidence="11">Lipoprotein releasing system, transmembrane protein LolE</fullName>
    </submittedName>
</protein>
<comment type="subcellular location">
    <subcellularLocation>
        <location evidence="1">Cell membrane</location>
        <topology evidence="1">Multi-pass membrane protein</topology>
    </subcellularLocation>
</comment>